<comment type="similarity">
    <text evidence="2">Belongs to the OXR1 family.</text>
</comment>
<dbReference type="PANTHER" id="PTHR23354">
    <property type="entry name" value="NUCLEOLAR PROTEIN 7/ESTROGEN RECEPTOR COACTIVATOR-RELATED"/>
    <property type="match status" value="1"/>
</dbReference>
<evidence type="ECO:0000256" key="1">
    <source>
        <dbReference type="ARBA" id="ARBA00004173"/>
    </source>
</evidence>
<comment type="subcellular location">
    <subcellularLocation>
        <location evidence="1">Mitochondrion</location>
    </subcellularLocation>
</comment>
<protein>
    <recommendedName>
        <fullName evidence="4">Oxidation resistance protein 1</fullName>
    </recommendedName>
</protein>
<feature type="domain" description="TLDc" evidence="5">
    <location>
        <begin position="64"/>
        <end position="226"/>
    </location>
</feature>
<dbReference type="AlphaFoldDB" id="A0A0H5R362"/>
<dbReference type="Pfam" id="PF07534">
    <property type="entry name" value="TLD"/>
    <property type="match status" value="1"/>
</dbReference>
<dbReference type="GO" id="GO:0005739">
    <property type="term" value="C:mitochondrion"/>
    <property type="evidence" value="ECO:0007669"/>
    <property type="project" value="UniProtKB-SubCell"/>
</dbReference>
<evidence type="ECO:0000256" key="4">
    <source>
        <dbReference type="ARBA" id="ARBA00040604"/>
    </source>
</evidence>
<evidence type="ECO:0000256" key="2">
    <source>
        <dbReference type="ARBA" id="ARBA00009540"/>
    </source>
</evidence>
<dbReference type="PROSITE" id="PS51886">
    <property type="entry name" value="TLDC"/>
    <property type="match status" value="1"/>
</dbReference>
<keyword evidence="3" id="KW-0496">Mitochondrion</keyword>
<dbReference type="InterPro" id="IPR006571">
    <property type="entry name" value="TLDc_dom"/>
</dbReference>
<evidence type="ECO:0000259" key="5">
    <source>
        <dbReference type="PROSITE" id="PS51886"/>
    </source>
</evidence>
<dbReference type="SMART" id="SM00584">
    <property type="entry name" value="TLDc"/>
    <property type="match status" value="1"/>
</dbReference>
<dbReference type="EMBL" id="HACM01001952">
    <property type="protein sequence ID" value="CRZ02394.1"/>
    <property type="molecule type" value="Transcribed_RNA"/>
</dbReference>
<accession>A0A0H5R362</accession>
<organism evidence="6">
    <name type="scientific">Spongospora subterranea</name>
    <dbReference type="NCBI Taxonomy" id="70186"/>
    <lineage>
        <taxon>Eukaryota</taxon>
        <taxon>Sar</taxon>
        <taxon>Rhizaria</taxon>
        <taxon>Endomyxa</taxon>
        <taxon>Phytomyxea</taxon>
        <taxon>Plasmodiophorida</taxon>
        <taxon>Plasmodiophoridae</taxon>
        <taxon>Spongospora</taxon>
    </lineage>
</organism>
<reference evidence="6" key="1">
    <citation type="submission" date="2015-04" db="EMBL/GenBank/DDBJ databases">
        <title>The genome sequence of the plant pathogenic Rhizarian Plasmodiophora brassicae reveals insights in its biotrophic life cycle and the origin of chitin synthesis.</title>
        <authorList>
            <person name="Schwelm A."/>
            <person name="Fogelqvist J."/>
            <person name="Knaust A."/>
            <person name="Julke S."/>
            <person name="Lilja T."/>
            <person name="Dhandapani V."/>
            <person name="Bonilla-Rosso G."/>
            <person name="Karlsson M."/>
            <person name="Shevchenko A."/>
            <person name="Choi S.R."/>
            <person name="Kim H.G."/>
            <person name="Park J.Y."/>
            <person name="Lim Y.P."/>
            <person name="Ludwig-Muller J."/>
            <person name="Dixelius C."/>
        </authorList>
    </citation>
    <scope>NUCLEOTIDE SEQUENCE</scope>
    <source>
        <tissue evidence="6">Potato root galls</tissue>
    </source>
</reference>
<evidence type="ECO:0000313" key="6">
    <source>
        <dbReference type="EMBL" id="CRZ02394.1"/>
    </source>
</evidence>
<proteinExistence type="inferred from homology"/>
<sequence length="227" mass="25627">SVIMAWRSAYHMPKFLQFLNRFRFRSKKKAKKGGHLSILTVDKPDNVVDNHTKLISDHVCGTSLILNRTSFSLLSSNIPARLTSYSWTLSYSTAKHGNSLKALYRTTSSLPKQTPCVLIIRDDNGWIFGAFCYEPWICTRTHIGNGEAFVFRLHPQPGIYTWTRENAFFMIGKSDCIAVGGGTHFAIWLDASLENGSSNPSETYNNPILSSNERFRCTIAELWSIVP</sequence>
<feature type="non-terminal residue" evidence="6">
    <location>
        <position position="1"/>
    </location>
</feature>
<evidence type="ECO:0000256" key="3">
    <source>
        <dbReference type="ARBA" id="ARBA00023128"/>
    </source>
</evidence>
<dbReference type="PANTHER" id="PTHR23354:SF62">
    <property type="entry name" value="MUSTARD, ISOFORM V"/>
    <property type="match status" value="1"/>
</dbReference>
<name>A0A0H5R362_9EUKA</name>